<reference evidence="2" key="1">
    <citation type="submission" date="2021-02" db="EMBL/GenBank/DDBJ databases">
        <authorList>
            <person name="Nowell W R."/>
        </authorList>
    </citation>
    <scope>NUCLEOTIDE SEQUENCE</scope>
</reference>
<evidence type="ECO:0000256" key="1">
    <source>
        <dbReference type="SAM" id="MobiDB-lite"/>
    </source>
</evidence>
<evidence type="ECO:0000313" key="4">
    <source>
        <dbReference type="EMBL" id="CAF3686101.1"/>
    </source>
</evidence>
<evidence type="ECO:0000313" key="6">
    <source>
        <dbReference type="Proteomes" id="UP000663829"/>
    </source>
</evidence>
<gene>
    <name evidence="2" type="ORF">GPM918_LOCUS8792</name>
    <name evidence="3" type="ORF">OVA965_LOCUS11208</name>
    <name evidence="4" type="ORF">SRO942_LOCUS8794</name>
    <name evidence="5" type="ORF">TMI583_LOCUS11204</name>
</gene>
<feature type="compositionally biased region" description="Polar residues" evidence="1">
    <location>
        <begin position="249"/>
        <end position="273"/>
    </location>
</feature>
<dbReference type="EMBL" id="CAJOBA010004287">
    <property type="protein sequence ID" value="CAF3708587.1"/>
    <property type="molecule type" value="Genomic_DNA"/>
</dbReference>
<evidence type="ECO:0000313" key="3">
    <source>
        <dbReference type="EMBL" id="CAF0932212.1"/>
    </source>
</evidence>
<feature type="compositionally biased region" description="Polar residues" evidence="1">
    <location>
        <begin position="280"/>
        <end position="292"/>
    </location>
</feature>
<protein>
    <submittedName>
        <fullName evidence="2">Uncharacterized protein</fullName>
    </submittedName>
</protein>
<dbReference type="EMBL" id="CAJOBC010001574">
    <property type="protein sequence ID" value="CAF3686101.1"/>
    <property type="molecule type" value="Genomic_DNA"/>
</dbReference>
<sequence length="415" mass="47432">MSLVDHDHLIPKQKDIDDDNDAVHNLNLYNDIRNSGSMTTTLRKSFRTLTRRKTADTATLSETATTITTTTTSRQRFDSTNSNSKLIQHRRHSSSSFEQQLYEPHLPNNDDLIINKDDHDELFPSPAKPFDRIAYRIRKSFRSMGRQTKNVLGNSQRNSEGGRRSRLESNNSNKRLLTKTQSSDDLNDQSTTIDKNEKDISLSQNISNHQEIKVAISSTMPLTMGNINDEQNKKTQRRRAPQAPKMQLVTPTVAMSNDQKPISTPNQLSTTRTRLCDESGYSSLSEPTNSERSSVNSVNKQKNKKFNRSLRIRVSFLLKKRQSSLTNENLLQQQQISSDGKKSNTMNMNNHVLLTLSPSIDEEDNNIIHYNDDENIIVNSNDNVDQPTKKTKLSIGKRFQTLRRSFIGNKRRILE</sequence>
<dbReference type="Proteomes" id="UP000663829">
    <property type="component" value="Unassembled WGS sequence"/>
</dbReference>
<dbReference type="Proteomes" id="UP000677228">
    <property type="component" value="Unassembled WGS sequence"/>
</dbReference>
<organism evidence="2 6">
    <name type="scientific">Didymodactylos carnosus</name>
    <dbReference type="NCBI Taxonomy" id="1234261"/>
    <lineage>
        <taxon>Eukaryota</taxon>
        <taxon>Metazoa</taxon>
        <taxon>Spiralia</taxon>
        <taxon>Gnathifera</taxon>
        <taxon>Rotifera</taxon>
        <taxon>Eurotatoria</taxon>
        <taxon>Bdelloidea</taxon>
        <taxon>Philodinida</taxon>
        <taxon>Philodinidae</taxon>
        <taxon>Didymodactylos</taxon>
    </lineage>
</organism>
<dbReference type="EMBL" id="CAJNOK010004285">
    <property type="protein sequence ID" value="CAF0932212.1"/>
    <property type="molecule type" value="Genomic_DNA"/>
</dbReference>
<dbReference type="Proteomes" id="UP000681722">
    <property type="component" value="Unassembled WGS sequence"/>
</dbReference>
<dbReference type="Proteomes" id="UP000682733">
    <property type="component" value="Unassembled WGS sequence"/>
</dbReference>
<name>A0A813ZU49_9BILA</name>
<proteinExistence type="predicted"/>
<comment type="caution">
    <text evidence="2">The sequence shown here is derived from an EMBL/GenBank/DDBJ whole genome shotgun (WGS) entry which is preliminary data.</text>
</comment>
<feature type="region of interest" description="Disordered" evidence="1">
    <location>
        <begin position="223"/>
        <end position="302"/>
    </location>
</feature>
<feature type="compositionally biased region" description="Polar residues" evidence="1">
    <location>
        <begin position="145"/>
        <end position="159"/>
    </location>
</feature>
<dbReference type="AlphaFoldDB" id="A0A813ZU49"/>
<feature type="region of interest" description="Disordered" evidence="1">
    <location>
        <begin position="144"/>
        <end position="204"/>
    </location>
</feature>
<evidence type="ECO:0000313" key="5">
    <source>
        <dbReference type="EMBL" id="CAF3708587.1"/>
    </source>
</evidence>
<evidence type="ECO:0000313" key="2">
    <source>
        <dbReference type="EMBL" id="CAF0904056.1"/>
    </source>
</evidence>
<keyword evidence="6" id="KW-1185">Reference proteome</keyword>
<dbReference type="EMBL" id="CAJNOQ010001574">
    <property type="protein sequence ID" value="CAF0904056.1"/>
    <property type="molecule type" value="Genomic_DNA"/>
</dbReference>
<accession>A0A813ZU49</accession>
<feature type="compositionally biased region" description="Polar residues" evidence="1">
    <location>
        <begin position="168"/>
        <end position="193"/>
    </location>
</feature>
<feature type="region of interest" description="Disordered" evidence="1">
    <location>
        <begin position="70"/>
        <end position="99"/>
    </location>
</feature>